<sequence>MIKVYGVHGSPFVRKVFIALDIKGIPYEVVQQMPFSRDAEYLKINPLGKVPALVDDDLILCDSKVICQYLEDAYPEVALYPKDPKERARAHWYEDLCAGRVAELASGIFFQRFMRPFVLKQEADEVLVAKIIARDLPPMLDYLESQIPADGFIFGDFMMADLSVISPFINAAYAGYQVDATRWPAVAGLIARVKEQPQVKAVLAKEAKALGLG</sequence>
<dbReference type="Proteomes" id="UP000074119">
    <property type="component" value="Chromosome"/>
</dbReference>
<dbReference type="InterPro" id="IPR036249">
    <property type="entry name" value="Thioredoxin-like_sf"/>
</dbReference>
<dbReference type="InterPro" id="IPR004046">
    <property type="entry name" value="GST_C"/>
</dbReference>
<dbReference type="Pfam" id="PF14497">
    <property type="entry name" value="GST_C_3"/>
    <property type="match status" value="1"/>
</dbReference>
<dbReference type="Pfam" id="PF13417">
    <property type="entry name" value="GST_N_3"/>
    <property type="match status" value="1"/>
</dbReference>
<dbReference type="SUPFAM" id="SSF52833">
    <property type="entry name" value="Thioredoxin-like"/>
    <property type="match status" value="1"/>
</dbReference>
<dbReference type="STRING" id="1470434.AZF00_12590"/>
<organism evidence="3 4">
    <name type="scientific">Zhongshania aliphaticivorans</name>
    <dbReference type="NCBI Taxonomy" id="1470434"/>
    <lineage>
        <taxon>Bacteria</taxon>
        <taxon>Pseudomonadati</taxon>
        <taxon>Pseudomonadota</taxon>
        <taxon>Gammaproteobacteria</taxon>
        <taxon>Cellvibrionales</taxon>
        <taxon>Spongiibacteraceae</taxon>
        <taxon>Zhongshania</taxon>
    </lineage>
</organism>
<reference evidence="3 4" key="1">
    <citation type="submission" date="2015-12" db="EMBL/GenBank/DDBJ databases">
        <authorList>
            <person name="Shamseldin A."/>
            <person name="Moawad H."/>
            <person name="Abd El-Rahim W.M."/>
            <person name="Sadowsky M.J."/>
        </authorList>
    </citation>
    <scope>NUCLEOTIDE SEQUENCE [LARGE SCALE GENOMIC DNA]</scope>
    <source>
        <strain evidence="3 4">SM2</strain>
    </source>
</reference>
<dbReference type="Gene3D" id="3.40.30.10">
    <property type="entry name" value="Glutaredoxin"/>
    <property type="match status" value="1"/>
</dbReference>
<dbReference type="PROSITE" id="PS50404">
    <property type="entry name" value="GST_NTER"/>
    <property type="match status" value="1"/>
</dbReference>
<dbReference type="CDD" id="cd00570">
    <property type="entry name" value="GST_N_family"/>
    <property type="match status" value="1"/>
</dbReference>
<evidence type="ECO:0000259" key="1">
    <source>
        <dbReference type="PROSITE" id="PS50404"/>
    </source>
</evidence>
<dbReference type="SUPFAM" id="SSF47616">
    <property type="entry name" value="GST C-terminal domain-like"/>
    <property type="match status" value="1"/>
</dbReference>
<gene>
    <name evidence="3" type="ORF">AZF00_12590</name>
</gene>
<dbReference type="AlphaFoldDB" id="A0A127M774"/>
<evidence type="ECO:0000313" key="4">
    <source>
        <dbReference type="Proteomes" id="UP000074119"/>
    </source>
</evidence>
<dbReference type="GO" id="GO:0004364">
    <property type="term" value="F:glutathione transferase activity"/>
    <property type="evidence" value="ECO:0007669"/>
    <property type="project" value="TreeGrafter"/>
</dbReference>
<evidence type="ECO:0000259" key="2">
    <source>
        <dbReference type="PROSITE" id="PS50405"/>
    </source>
</evidence>
<evidence type="ECO:0000313" key="3">
    <source>
        <dbReference type="EMBL" id="AMO69089.1"/>
    </source>
</evidence>
<name>A0A127M774_9GAMM</name>
<proteinExistence type="predicted"/>
<dbReference type="GO" id="GO:0006559">
    <property type="term" value="P:L-phenylalanine catabolic process"/>
    <property type="evidence" value="ECO:0007669"/>
    <property type="project" value="TreeGrafter"/>
</dbReference>
<feature type="domain" description="GST N-terminal" evidence="1">
    <location>
        <begin position="1"/>
        <end position="78"/>
    </location>
</feature>
<dbReference type="PANTHER" id="PTHR42673:SF21">
    <property type="entry name" value="GLUTATHIONE S-TRANSFERASE YFCF"/>
    <property type="match status" value="1"/>
</dbReference>
<dbReference type="GO" id="GO:0006749">
    <property type="term" value="P:glutathione metabolic process"/>
    <property type="evidence" value="ECO:0007669"/>
    <property type="project" value="TreeGrafter"/>
</dbReference>
<keyword evidence="3" id="KW-0808">Transferase</keyword>
<dbReference type="Gene3D" id="1.20.1050.10">
    <property type="match status" value="1"/>
</dbReference>
<dbReference type="PANTHER" id="PTHR42673">
    <property type="entry name" value="MALEYLACETOACETATE ISOMERASE"/>
    <property type="match status" value="1"/>
</dbReference>
<dbReference type="KEGG" id="zal:AZF00_12590"/>
<dbReference type="RefSeq" id="WP_008248826.1">
    <property type="nucleotide sequence ID" value="NZ_CP014544.1"/>
</dbReference>
<feature type="domain" description="GST C-terminal" evidence="2">
    <location>
        <begin position="83"/>
        <end position="212"/>
    </location>
</feature>
<accession>A0A127M774</accession>
<dbReference type="SFLD" id="SFLDG00358">
    <property type="entry name" value="Main_(cytGST)"/>
    <property type="match status" value="1"/>
</dbReference>
<dbReference type="InterPro" id="IPR004045">
    <property type="entry name" value="Glutathione_S-Trfase_N"/>
</dbReference>
<dbReference type="InterPro" id="IPR040079">
    <property type="entry name" value="Glutathione_S-Trfase"/>
</dbReference>
<dbReference type="EMBL" id="CP014544">
    <property type="protein sequence ID" value="AMO69089.1"/>
    <property type="molecule type" value="Genomic_DNA"/>
</dbReference>
<protein>
    <submittedName>
        <fullName evidence="3">Glutathione S-transferase</fullName>
    </submittedName>
</protein>
<dbReference type="PROSITE" id="PS50405">
    <property type="entry name" value="GST_CTER"/>
    <property type="match status" value="1"/>
</dbReference>
<dbReference type="GO" id="GO:0016034">
    <property type="term" value="F:maleylacetoacetate isomerase activity"/>
    <property type="evidence" value="ECO:0007669"/>
    <property type="project" value="TreeGrafter"/>
</dbReference>
<dbReference type="InterPro" id="IPR010987">
    <property type="entry name" value="Glutathione-S-Trfase_C-like"/>
</dbReference>
<dbReference type="CDD" id="cd00299">
    <property type="entry name" value="GST_C_family"/>
    <property type="match status" value="1"/>
</dbReference>
<dbReference type="InterPro" id="IPR036282">
    <property type="entry name" value="Glutathione-S-Trfase_C_sf"/>
</dbReference>
<dbReference type="SFLD" id="SFLDS00019">
    <property type="entry name" value="Glutathione_Transferase_(cytos"/>
    <property type="match status" value="1"/>
</dbReference>